<name>A0A5C7GGH9_9FLAO</name>
<keyword evidence="8" id="KW-1185">Reference proteome</keyword>
<accession>A0A5C7GGH9</accession>
<sequence>MNNISIIIPTLNEAAHIKQLLIHLLNNSSKKNISEIIIVDGGSNDSTKKIIESFTITRKQLLPTINQQTAKEDIVIQLIHSEKGRAKQMNLGAKNATGNILYFLHADSIPPKHFDQLIIGEVEKGNEAGCFRMKFNSNHWWLKIAGWLTKFPWRIARGGDQSQFVTKSLFNDIGCYNEKYIIYEDNDLISKLYKQKQFVVIQEWLITSPRCYSAHGVWKLQFHYWNIHLRKWLGAEAQTLNNYYLKHVLVKKS</sequence>
<dbReference type="GO" id="GO:0016757">
    <property type="term" value="F:glycosyltransferase activity"/>
    <property type="evidence" value="ECO:0007669"/>
    <property type="project" value="UniProtKB-KW"/>
</dbReference>
<evidence type="ECO:0000256" key="2">
    <source>
        <dbReference type="ARBA" id="ARBA00022475"/>
    </source>
</evidence>
<dbReference type="AlphaFoldDB" id="A0A5C7GGH9"/>
<dbReference type="PANTHER" id="PTHR43646:SF2">
    <property type="entry name" value="GLYCOSYLTRANSFERASE 2-LIKE DOMAIN-CONTAINING PROTEIN"/>
    <property type="match status" value="1"/>
</dbReference>
<evidence type="ECO:0000256" key="1">
    <source>
        <dbReference type="ARBA" id="ARBA00004236"/>
    </source>
</evidence>
<evidence type="ECO:0000313" key="8">
    <source>
        <dbReference type="Proteomes" id="UP000321080"/>
    </source>
</evidence>
<dbReference type="GO" id="GO:0005886">
    <property type="term" value="C:plasma membrane"/>
    <property type="evidence" value="ECO:0007669"/>
    <property type="project" value="UniProtKB-SubCell"/>
</dbReference>
<keyword evidence="5" id="KW-0472">Membrane</keyword>
<dbReference type="PANTHER" id="PTHR43646">
    <property type="entry name" value="GLYCOSYLTRANSFERASE"/>
    <property type="match status" value="1"/>
</dbReference>
<dbReference type="Pfam" id="PF00535">
    <property type="entry name" value="Glycos_transf_2"/>
    <property type="match status" value="1"/>
</dbReference>
<dbReference type="InterPro" id="IPR029044">
    <property type="entry name" value="Nucleotide-diphossugar_trans"/>
</dbReference>
<dbReference type="SUPFAM" id="SSF53448">
    <property type="entry name" value="Nucleotide-diphospho-sugar transferases"/>
    <property type="match status" value="1"/>
</dbReference>
<evidence type="ECO:0000313" key="7">
    <source>
        <dbReference type="EMBL" id="TXG36612.1"/>
    </source>
</evidence>
<keyword evidence="3" id="KW-0328">Glycosyltransferase</keyword>
<dbReference type="Proteomes" id="UP000321080">
    <property type="component" value="Unassembled WGS sequence"/>
</dbReference>
<dbReference type="CDD" id="cd02522">
    <property type="entry name" value="GT_2_like_a"/>
    <property type="match status" value="1"/>
</dbReference>
<feature type="domain" description="Glycosyltransferase 2-like" evidence="6">
    <location>
        <begin position="5"/>
        <end position="143"/>
    </location>
</feature>
<keyword evidence="2" id="KW-1003">Cell membrane</keyword>
<dbReference type="InterPro" id="IPR001173">
    <property type="entry name" value="Glyco_trans_2-like"/>
</dbReference>
<evidence type="ECO:0000259" key="6">
    <source>
        <dbReference type="Pfam" id="PF00535"/>
    </source>
</evidence>
<dbReference type="OrthoDB" id="9810303at2"/>
<dbReference type="NCBIfam" id="TIGR04283">
    <property type="entry name" value="glyco_like_mftF"/>
    <property type="match status" value="1"/>
</dbReference>
<dbReference type="RefSeq" id="WP_147767537.1">
    <property type="nucleotide sequence ID" value="NZ_VRKQ01000010.1"/>
</dbReference>
<evidence type="ECO:0000256" key="3">
    <source>
        <dbReference type="ARBA" id="ARBA00022676"/>
    </source>
</evidence>
<dbReference type="EMBL" id="VRKQ01000010">
    <property type="protein sequence ID" value="TXG36612.1"/>
    <property type="molecule type" value="Genomic_DNA"/>
</dbReference>
<proteinExistence type="predicted"/>
<protein>
    <submittedName>
        <fullName evidence="7">Glycosyltransferase</fullName>
    </submittedName>
</protein>
<evidence type="ECO:0000256" key="5">
    <source>
        <dbReference type="ARBA" id="ARBA00023136"/>
    </source>
</evidence>
<keyword evidence="4 7" id="KW-0808">Transferase</keyword>
<comment type="subcellular location">
    <subcellularLocation>
        <location evidence="1">Cell membrane</location>
    </subcellularLocation>
</comment>
<organism evidence="7 8">
    <name type="scientific">Seonamhaeicola maritimus</name>
    <dbReference type="NCBI Taxonomy" id="2591822"/>
    <lineage>
        <taxon>Bacteria</taxon>
        <taxon>Pseudomonadati</taxon>
        <taxon>Bacteroidota</taxon>
        <taxon>Flavobacteriia</taxon>
        <taxon>Flavobacteriales</taxon>
        <taxon>Flavobacteriaceae</taxon>
    </lineage>
</organism>
<evidence type="ECO:0000256" key="4">
    <source>
        <dbReference type="ARBA" id="ARBA00022679"/>
    </source>
</evidence>
<dbReference type="InterPro" id="IPR026461">
    <property type="entry name" value="Trfase_2_rSAM/seldom_assoc"/>
</dbReference>
<reference evidence="7 8" key="1">
    <citation type="submission" date="2019-08" db="EMBL/GenBank/DDBJ databases">
        <title>Seonamhaeicola sediminis sp. nov., isolated from marine sediment.</title>
        <authorList>
            <person name="Cao W.R."/>
        </authorList>
    </citation>
    <scope>NUCLEOTIDE SEQUENCE [LARGE SCALE GENOMIC DNA]</scope>
    <source>
        <strain evidence="7 8">1505</strain>
    </source>
</reference>
<comment type="caution">
    <text evidence="7">The sequence shown here is derived from an EMBL/GenBank/DDBJ whole genome shotgun (WGS) entry which is preliminary data.</text>
</comment>
<gene>
    <name evidence="7" type="ORF">FUA22_08475</name>
</gene>
<dbReference type="Gene3D" id="3.90.550.10">
    <property type="entry name" value="Spore Coat Polysaccharide Biosynthesis Protein SpsA, Chain A"/>
    <property type="match status" value="1"/>
</dbReference>